<evidence type="ECO:0000256" key="1">
    <source>
        <dbReference type="SAM" id="Coils"/>
    </source>
</evidence>
<proteinExistence type="predicted"/>
<comment type="caution">
    <text evidence="3">The sequence shown here is derived from an EMBL/GenBank/DDBJ whole genome shotgun (WGS) entry which is preliminary data.</text>
</comment>
<evidence type="ECO:0008006" key="5">
    <source>
        <dbReference type="Google" id="ProtNLM"/>
    </source>
</evidence>
<dbReference type="AlphaFoldDB" id="A0ABD6GIW4"/>
<evidence type="ECO:0000313" key="3">
    <source>
        <dbReference type="EMBL" id="MUP07689.1"/>
    </source>
</evidence>
<name>A0ABD6GIW4_AGRVI</name>
<feature type="coiled-coil region" evidence="1">
    <location>
        <begin position="248"/>
        <end position="285"/>
    </location>
</feature>
<dbReference type="EMBL" id="MBEV02000018">
    <property type="protein sequence ID" value="MUP07689.1"/>
    <property type="molecule type" value="Genomic_DNA"/>
</dbReference>
<accession>A0ABD6GIW4</accession>
<evidence type="ECO:0000256" key="2">
    <source>
        <dbReference type="SAM" id="MobiDB-lite"/>
    </source>
</evidence>
<feature type="region of interest" description="Disordered" evidence="2">
    <location>
        <begin position="198"/>
        <end position="222"/>
    </location>
</feature>
<keyword evidence="1" id="KW-0175">Coiled coil</keyword>
<dbReference type="RefSeq" id="WP_070166298.1">
    <property type="nucleotide sequence ID" value="NZ_CP118259.1"/>
</dbReference>
<dbReference type="Proteomes" id="UP000175993">
    <property type="component" value="Unassembled WGS sequence"/>
</dbReference>
<sequence length="364" mass="40074">MAASSFRKPSAADLAALDEALADLDLSGTTSSAPLAPASAASSTHISPLPVGPAVLTTPPTELEAFYRPMDKTQAEKLQAVAARIKERDRIARIGIIETGNDLIAIKNSISGQFDRWLKVEFDMSKATAWNYINAALQFGSAPKVVEVLPPGTVYKLAAKTTPVAVRNKVVAEIESGATLLKDEVERRIAVARNLAANEERTRKQAEREQMEADRRKREEDDAWQLRAKELAEAGKPDDEVLMERKKWDAAEEAKLRANENAKQKREEEEQRRRCELQAENVRKEHDAKRVANWLLISLGRDKFEEFRSELSVAIAGSERILRAIEGMEPASIHSTNAPVAEKTATTEAADSEAGTVSVKFGSF</sequence>
<reference evidence="3 4" key="1">
    <citation type="submission" date="2019-11" db="EMBL/GenBank/DDBJ databases">
        <title>Whole-genome sequencing of Allorhizobium vitis.</title>
        <authorList>
            <person name="Gan H.M."/>
            <person name="Savka M.A."/>
        </authorList>
    </citation>
    <scope>NUCLEOTIDE SEQUENCE [LARGE SCALE GENOMIC DNA]</scope>
    <source>
        <strain evidence="3 4">AB4</strain>
    </source>
</reference>
<protein>
    <recommendedName>
        <fullName evidence="5">DUF3102 domain-containing protein</fullName>
    </recommendedName>
</protein>
<evidence type="ECO:0000313" key="4">
    <source>
        <dbReference type="Proteomes" id="UP000175993"/>
    </source>
</evidence>
<feature type="compositionally biased region" description="Basic and acidic residues" evidence="2">
    <location>
        <begin position="198"/>
        <end position="220"/>
    </location>
</feature>
<organism evidence="3 4">
    <name type="scientific">Agrobacterium vitis</name>
    <name type="common">Rhizobium vitis</name>
    <dbReference type="NCBI Taxonomy" id="373"/>
    <lineage>
        <taxon>Bacteria</taxon>
        <taxon>Pseudomonadati</taxon>
        <taxon>Pseudomonadota</taxon>
        <taxon>Alphaproteobacteria</taxon>
        <taxon>Hyphomicrobiales</taxon>
        <taxon>Rhizobiaceae</taxon>
        <taxon>Rhizobium/Agrobacterium group</taxon>
        <taxon>Agrobacterium</taxon>
    </lineage>
</organism>
<gene>
    <name evidence="3" type="ORF">BBI04_023155</name>
</gene>